<dbReference type="SUPFAM" id="SSF55120">
    <property type="entry name" value="Pseudouridine synthase"/>
    <property type="match status" value="1"/>
</dbReference>
<dbReference type="KEGG" id="tav:G4V39_09860"/>
<dbReference type="GO" id="GO:0008033">
    <property type="term" value="P:tRNA processing"/>
    <property type="evidence" value="ECO:0007669"/>
    <property type="project" value="UniProtKB-KW"/>
</dbReference>
<comment type="similarity">
    <text evidence="1">Belongs to the pseudouridine synthase TruD family.</text>
</comment>
<dbReference type="PIRSF" id="PIRSF037016">
    <property type="entry name" value="Pseudouridin_synth_euk_prd"/>
    <property type="match status" value="1"/>
</dbReference>
<dbReference type="InterPro" id="IPR042214">
    <property type="entry name" value="TruD_catalytic"/>
</dbReference>
<accession>A0A6G7PY98</accession>
<dbReference type="GO" id="GO:0009982">
    <property type="term" value="F:pseudouridine synthase activity"/>
    <property type="evidence" value="ECO:0007669"/>
    <property type="project" value="InterPro"/>
</dbReference>
<dbReference type="PANTHER" id="PTHR47811:SF1">
    <property type="entry name" value="TRNA PSEUDOURIDINE SYNTHASE D"/>
    <property type="match status" value="1"/>
</dbReference>
<dbReference type="InterPro" id="IPR050170">
    <property type="entry name" value="TruD_pseudoU_synthase"/>
</dbReference>
<gene>
    <name evidence="4" type="primary">truD</name>
    <name evidence="4" type="ORF">G4V39_09860</name>
</gene>
<keyword evidence="5" id="KW-1185">Reference proteome</keyword>
<evidence type="ECO:0000256" key="2">
    <source>
        <dbReference type="ARBA" id="ARBA00022694"/>
    </source>
</evidence>
<keyword evidence="2" id="KW-0819">tRNA processing</keyword>
<keyword evidence="3" id="KW-0413">Isomerase</keyword>
<dbReference type="InterPro" id="IPR020119">
    <property type="entry name" value="PsdUridine_synth_TruD_CS"/>
</dbReference>
<dbReference type="GO" id="GO:0003723">
    <property type="term" value="F:RNA binding"/>
    <property type="evidence" value="ECO:0007669"/>
    <property type="project" value="InterPro"/>
</dbReference>
<name>A0A6G7PY98_9BACT</name>
<proteinExistence type="inferred from homology"/>
<dbReference type="InterPro" id="IPR020103">
    <property type="entry name" value="PsdUridine_synth_cat_dom_sf"/>
</dbReference>
<organism evidence="4 5">
    <name type="scientific">Thermosulfuriphilus ammonigenes</name>
    <dbReference type="NCBI Taxonomy" id="1936021"/>
    <lineage>
        <taxon>Bacteria</taxon>
        <taxon>Pseudomonadati</taxon>
        <taxon>Thermodesulfobacteriota</taxon>
        <taxon>Thermodesulfobacteria</taxon>
        <taxon>Thermodesulfobacteriales</taxon>
        <taxon>Thermodesulfobacteriaceae</taxon>
        <taxon>Thermosulfuriphilus</taxon>
    </lineage>
</organism>
<dbReference type="GO" id="GO:0001522">
    <property type="term" value="P:pseudouridine synthesis"/>
    <property type="evidence" value="ECO:0007669"/>
    <property type="project" value="InterPro"/>
</dbReference>
<sequence>MRIKQTPEDFCVEEVVDLSPELEGPYSFYRLTKRGANTVDVLRDIARKLHRRWEEIAYGGLKDRHALTIQYITIKSGPTRDLKGQNWRLEYLGRSPHPMGKSHLLGNRFRLIVREVKLEEEKIRQELELIERFGIPNYYDDQRFGSARHGQGFVAKEAIRGNYPRALYLLLAQASKWDEKKVRRFRKCLTERWPEIGPCLSLAPSRWEREIVFFLSQGKISKTRARRAFSLVDREFLILVAQAYQSFIWNECLKEFLKQMKVKTWPIPYCVGNHLFYRELPPPAFEQLKELEIPTVSPKLRPEGQMLKVIERVLKREGIDSVNSFRTKAKGMIFKTLKRRAIVFPQELAMKKSESSVYLEFFLPKGSYATVLLKRLLTLPQSI</sequence>
<reference evidence="4 5" key="1">
    <citation type="submission" date="2020-02" db="EMBL/GenBank/DDBJ databases">
        <title>Genome analysis of Thermosulfuriphilus ammonigenes ST65T, an anaerobic thermophilic chemolithoautotrophic bacterium isolated from a deep-sea hydrothermal vent.</title>
        <authorList>
            <person name="Slobodkina G."/>
            <person name="Allioux M."/>
            <person name="Merkel A."/>
            <person name="Alain K."/>
            <person name="Jebbar M."/>
            <person name="Slobodkin A."/>
        </authorList>
    </citation>
    <scope>NUCLEOTIDE SEQUENCE [LARGE SCALE GENOMIC DNA]</scope>
    <source>
        <strain evidence="4 5">ST65</strain>
    </source>
</reference>
<dbReference type="Gene3D" id="3.30.2350.20">
    <property type="entry name" value="TruD, catalytic domain"/>
    <property type="match status" value="2"/>
</dbReference>
<dbReference type="AlphaFoldDB" id="A0A6G7PY98"/>
<dbReference type="InterPro" id="IPR011760">
    <property type="entry name" value="PsdUridine_synth_TruD_insert"/>
</dbReference>
<dbReference type="PROSITE" id="PS01268">
    <property type="entry name" value="UPF0024"/>
    <property type="match status" value="1"/>
</dbReference>
<dbReference type="InterPro" id="IPR001656">
    <property type="entry name" value="PsdUridine_synth_TruD"/>
</dbReference>
<dbReference type="PANTHER" id="PTHR47811">
    <property type="entry name" value="TRNA PSEUDOURIDINE SYNTHASE D"/>
    <property type="match status" value="1"/>
</dbReference>
<dbReference type="PROSITE" id="PS50984">
    <property type="entry name" value="TRUD"/>
    <property type="match status" value="1"/>
</dbReference>
<dbReference type="RefSeq" id="WP_166032774.1">
    <property type="nucleotide sequence ID" value="NZ_CP048877.1"/>
</dbReference>
<dbReference type="GO" id="GO:0140098">
    <property type="term" value="F:catalytic activity, acting on RNA"/>
    <property type="evidence" value="ECO:0007669"/>
    <property type="project" value="UniProtKB-ARBA"/>
</dbReference>
<evidence type="ECO:0000313" key="4">
    <source>
        <dbReference type="EMBL" id="QIJ72557.1"/>
    </source>
</evidence>
<evidence type="ECO:0000313" key="5">
    <source>
        <dbReference type="Proteomes" id="UP000502179"/>
    </source>
</evidence>
<dbReference type="Proteomes" id="UP000502179">
    <property type="component" value="Chromosome"/>
</dbReference>
<dbReference type="Pfam" id="PF01142">
    <property type="entry name" value="TruD"/>
    <property type="match status" value="2"/>
</dbReference>
<dbReference type="GO" id="GO:0005829">
    <property type="term" value="C:cytosol"/>
    <property type="evidence" value="ECO:0007669"/>
    <property type="project" value="TreeGrafter"/>
</dbReference>
<protein>
    <submittedName>
        <fullName evidence="4">tRNA pseudouridine(13) synthase TruD</fullName>
    </submittedName>
</protein>
<dbReference type="EMBL" id="CP048877">
    <property type="protein sequence ID" value="QIJ72557.1"/>
    <property type="molecule type" value="Genomic_DNA"/>
</dbReference>
<evidence type="ECO:0000256" key="1">
    <source>
        <dbReference type="ARBA" id="ARBA00007953"/>
    </source>
</evidence>
<evidence type="ECO:0000256" key="3">
    <source>
        <dbReference type="ARBA" id="ARBA00023235"/>
    </source>
</evidence>